<accession>A0A6J1MDP6</accession>
<comment type="subcellular location">
    <subcellularLocation>
        <location evidence="1">Membrane</location>
    </subcellularLocation>
</comment>
<keyword evidence="2 7" id="KW-0812">Transmembrane</keyword>
<dbReference type="PANTHER" id="PTHR46730:SF1">
    <property type="entry name" value="PLAT DOMAIN-CONTAINING PROTEIN"/>
    <property type="match status" value="1"/>
</dbReference>
<dbReference type="PANTHER" id="PTHR46730">
    <property type="entry name" value="POLYCYSTIN-1"/>
    <property type="match status" value="1"/>
</dbReference>
<evidence type="ECO:0000256" key="4">
    <source>
        <dbReference type="ARBA" id="ARBA00022989"/>
    </source>
</evidence>
<name>A0A6J1MDP6_DROHY</name>
<evidence type="ECO:0000256" key="6">
    <source>
        <dbReference type="PROSITE-ProRule" id="PRU00152"/>
    </source>
</evidence>
<keyword evidence="3" id="KW-0677">Repeat</keyword>
<organism evidence="10 11">
    <name type="scientific">Drosophila hydei</name>
    <name type="common">Fruit fly</name>
    <dbReference type="NCBI Taxonomy" id="7224"/>
    <lineage>
        <taxon>Eukaryota</taxon>
        <taxon>Metazoa</taxon>
        <taxon>Ecdysozoa</taxon>
        <taxon>Arthropoda</taxon>
        <taxon>Hexapoda</taxon>
        <taxon>Insecta</taxon>
        <taxon>Pterygota</taxon>
        <taxon>Neoptera</taxon>
        <taxon>Endopterygota</taxon>
        <taxon>Diptera</taxon>
        <taxon>Brachycera</taxon>
        <taxon>Muscomorpha</taxon>
        <taxon>Ephydroidea</taxon>
        <taxon>Drosophilidae</taxon>
        <taxon>Drosophila</taxon>
    </lineage>
</organism>
<feature type="chain" id="PRO_5026681031" evidence="8">
    <location>
        <begin position="22"/>
        <end position="1379"/>
    </location>
</feature>
<protein>
    <submittedName>
        <fullName evidence="11">Uncharacterized protein LOC111603854 isoform X1</fullName>
    </submittedName>
</protein>
<evidence type="ECO:0000256" key="8">
    <source>
        <dbReference type="SAM" id="SignalP"/>
    </source>
</evidence>
<keyword evidence="5 7" id="KW-0472">Membrane</keyword>
<dbReference type="GO" id="GO:0005886">
    <property type="term" value="C:plasma membrane"/>
    <property type="evidence" value="ECO:0007669"/>
    <property type="project" value="TreeGrafter"/>
</dbReference>
<dbReference type="InterPro" id="IPR001024">
    <property type="entry name" value="PLAT/LH2_dom"/>
</dbReference>
<dbReference type="OrthoDB" id="2121937at2759"/>
<feature type="transmembrane region" description="Helical" evidence="7">
    <location>
        <begin position="1319"/>
        <end position="1338"/>
    </location>
</feature>
<evidence type="ECO:0000259" key="9">
    <source>
        <dbReference type="PROSITE" id="PS50095"/>
    </source>
</evidence>
<dbReference type="OMA" id="LGTYTNY"/>
<evidence type="ECO:0000256" key="3">
    <source>
        <dbReference type="ARBA" id="ARBA00022737"/>
    </source>
</evidence>
<evidence type="ECO:0000256" key="5">
    <source>
        <dbReference type="ARBA" id="ARBA00023136"/>
    </source>
</evidence>
<dbReference type="Pfam" id="PF02010">
    <property type="entry name" value="REJ"/>
    <property type="match status" value="1"/>
</dbReference>
<evidence type="ECO:0000256" key="7">
    <source>
        <dbReference type="SAM" id="Phobius"/>
    </source>
</evidence>
<feature type="signal peptide" evidence="8">
    <location>
        <begin position="1"/>
        <end position="21"/>
    </location>
</feature>
<reference evidence="11" key="1">
    <citation type="submission" date="2025-08" db="UniProtKB">
        <authorList>
            <consortium name="RefSeq"/>
        </authorList>
    </citation>
    <scope>IDENTIFICATION</scope>
    <source>
        <strain evidence="11">15085-1641.00</strain>
        <tissue evidence="11">Whole body</tissue>
    </source>
</reference>
<dbReference type="GO" id="GO:0005261">
    <property type="term" value="F:monoatomic cation channel activity"/>
    <property type="evidence" value="ECO:0007669"/>
    <property type="project" value="TreeGrafter"/>
</dbReference>
<dbReference type="InterPro" id="IPR036392">
    <property type="entry name" value="PLAT/LH2_dom_sf"/>
</dbReference>
<feature type="domain" description="PLAT" evidence="9">
    <location>
        <begin position="1150"/>
        <end position="1267"/>
    </location>
</feature>
<keyword evidence="8" id="KW-0732">Signal</keyword>
<keyword evidence="10" id="KW-1185">Reference proteome</keyword>
<feature type="transmembrane region" description="Helical" evidence="7">
    <location>
        <begin position="1350"/>
        <end position="1373"/>
    </location>
</feature>
<evidence type="ECO:0000256" key="1">
    <source>
        <dbReference type="ARBA" id="ARBA00004370"/>
    </source>
</evidence>
<gene>
    <name evidence="11" type="primary">LOC111603854</name>
</gene>
<dbReference type="Proteomes" id="UP000504633">
    <property type="component" value="Unplaced"/>
</dbReference>
<dbReference type="Gene3D" id="2.60.60.20">
    <property type="entry name" value="PLAT/LH2 domain"/>
    <property type="match status" value="1"/>
</dbReference>
<dbReference type="KEGG" id="dhe:111603854"/>
<feature type="transmembrane region" description="Helical" evidence="7">
    <location>
        <begin position="1104"/>
        <end position="1125"/>
    </location>
</feature>
<evidence type="ECO:0000256" key="2">
    <source>
        <dbReference type="ARBA" id="ARBA00022692"/>
    </source>
</evidence>
<dbReference type="InterPro" id="IPR002859">
    <property type="entry name" value="PKD/REJ-like"/>
</dbReference>
<dbReference type="PROSITE" id="PS50095">
    <property type="entry name" value="PLAT"/>
    <property type="match status" value="1"/>
</dbReference>
<comment type="caution">
    <text evidence="6">Lacks conserved residue(s) required for the propagation of feature annotation.</text>
</comment>
<proteinExistence type="predicted"/>
<dbReference type="Pfam" id="PF01477">
    <property type="entry name" value="PLAT"/>
    <property type="match status" value="1"/>
</dbReference>
<dbReference type="SUPFAM" id="SSF49723">
    <property type="entry name" value="Lipase/lipooxygenase domain (PLAT/LH2 domain)"/>
    <property type="match status" value="1"/>
</dbReference>
<evidence type="ECO:0000313" key="11">
    <source>
        <dbReference type="RefSeq" id="XP_023177419.2"/>
    </source>
</evidence>
<evidence type="ECO:0000313" key="10">
    <source>
        <dbReference type="Proteomes" id="UP000504633"/>
    </source>
</evidence>
<dbReference type="RefSeq" id="XP_023177419.2">
    <property type="nucleotide sequence ID" value="XM_023321651.2"/>
</dbReference>
<dbReference type="GO" id="GO:0006816">
    <property type="term" value="P:calcium ion transport"/>
    <property type="evidence" value="ECO:0007669"/>
    <property type="project" value="TreeGrafter"/>
</dbReference>
<sequence length="1379" mass="158528">MELQRYAVVFVLLLAAHVRSGAHIPIKLGLYANKVVSYGVETPLVVTMSKYPDCKLVLRVSSSSYLVANWIVDSETGLTEPQFKMSDNIMGELSRLNIVPSVHVSYNVGYFAELNATFWQQSNVELTVKAWCSLKSRSNPADKSIQLTMNISTACIPNMATDPCFNPLTPIEFSVRSNFAIEMSFKTNCGISNPQLIWTVMDLMETKKLIAFSTQTLELYLSPYVLRFPTEPGLNSNQYVMQISGVFEGRKFVARCYIKALAEEVEAIISGGRLKEVVSSQAIYMDASSSRDYSKRPEEKQFNEYNWICQTSDIRNAMCNGRSWNEEKFRIPGGSYAVGNNYEFTLTVVSDTNPDQRAHATQLISIVSHNTLKVAIKCVSNCESNLYEPEKEVRLSVECYNCRGQQPKYNWFLEGYPSGGTKDLNLHVRTETAIANVSLRVRTSDFRTGYTEHILRERIIGRSRGRCYSRPVIGDEAITLFRACCYGFQSYNSPFRYYYYARQVMLNECFGCGCPLILPAHINTIWVNICDAANVCTTGKFRVRMKPMRDIPEDTPEAVWKFITTPPYDFNVYDDLRFMAVMQSVANVIRKPLTYHTFMKALEHFEPESLCTLGRLANFTMTMAVNMSPINHTDLVVLVNALTILNKNFQVVKDDEYAKFLTRRPFANMTLDLIKVNNLMDHINSHILGPTASILDQYKTALRNNSLDQALIDKLIDEINHYAHKKIRWRSMNWLVSMWQTERLRRYLKFARLFGFATNDTGGVDVEKVSLYVKCMFYKPDLTYLVETDDLMHSVFFSTQLLHEIRDPRTGKLCIEVTSVIRKLDWWYPVEKQPSSVLLSVRVNGQSMDYAKEYKLYKSRIRFETRIGKLKPVLSTDITADDITMRTNLWENIQIDLNITDTMSNKPVNDESVIDTGKYLNCLQYGQLGSRLQILAYRMMLDEWAMVAVRFKYTTHRLHVLLVLGKHLPANLGYRIAESKCAVPAYSRNTTIVLRNKCKRTNRAYLVVQFFGDDHTDGPIPGGPANFSFVFQMRSCDYWSYSGPLDSRRWKHINCLPSNADYPYQAHMACSCSMLGTFTSYVFCFPAIAVYVDMTKNIQFSMAILIAHVLALAVMFVVLVLLFTYRNQRPSKMIACDMTGMEGKSDREVHDLLVYLRTGGRVNSLTTATVRLIFETNKRAELQFTLMQNPEKPELTRNSTYVLWLRTRDIRIPTRIAVIHNNEGRYPSWFLNSIEVVDVQAHKMQVFKVNRWVRQKFLILSSSMVVRAGSVGMVDCWRDRFRAEFERQWINWGLWQPLTGKWRGAGVHDSMTRAQRVCIFLNKLLITYTVCACIVAPASRESVYDDRIRFNYRQLVWMLAISCALTNLSQFILEKLILF</sequence>
<keyword evidence="4 7" id="KW-1133">Transmembrane helix</keyword>
<dbReference type="GeneID" id="111603854"/>